<feature type="region of interest" description="Disordered" evidence="5">
    <location>
        <begin position="628"/>
        <end position="672"/>
    </location>
</feature>
<feature type="compositionally biased region" description="Polar residues" evidence="5">
    <location>
        <begin position="651"/>
        <end position="672"/>
    </location>
</feature>
<dbReference type="OrthoDB" id="10057496at2759"/>
<accession>A0A1Y2H4H6</accession>
<feature type="region of interest" description="Disordered" evidence="5">
    <location>
        <begin position="1175"/>
        <end position="1205"/>
    </location>
</feature>
<proteinExistence type="predicted"/>
<evidence type="ECO:0000313" key="7">
    <source>
        <dbReference type="EMBL" id="ORZ28613.1"/>
    </source>
</evidence>
<feature type="compositionally biased region" description="Low complexity" evidence="5">
    <location>
        <begin position="487"/>
        <end position="516"/>
    </location>
</feature>
<evidence type="ECO:0000256" key="2">
    <source>
        <dbReference type="ARBA" id="ARBA00022771"/>
    </source>
</evidence>
<feature type="compositionally biased region" description="Gly residues" evidence="5">
    <location>
        <begin position="474"/>
        <end position="486"/>
    </location>
</feature>
<feature type="compositionally biased region" description="Basic and acidic residues" evidence="5">
    <location>
        <begin position="1288"/>
        <end position="1298"/>
    </location>
</feature>
<evidence type="ECO:0000313" key="8">
    <source>
        <dbReference type="Proteomes" id="UP000193648"/>
    </source>
</evidence>
<dbReference type="PANTHER" id="PTHR46280:SF3">
    <property type="entry name" value="PLECKSTRIN HOMOLOGY DOMAIN-CONTAINING FAMILY F MEMBER 1 HOMOLOG"/>
    <property type="match status" value="1"/>
</dbReference>
<dbReference type="Pfam" id="PF01363">
    <property type="entry name" value="FYVE"/>
    <property type="match status" value="1"/>
</dbReference>
<dbReference type="SUPFAM" id="SSF57903">
    <property type="entry name" value="FYVE/PHD zinc finger"/>
    <property type="match status" value="1"/>
</dbReference>
<feature type="domain" description="FYVE-type" evidence="6">
    <location>
        <begin position="1101"/>
        <end position="1172"/>
    </location>
</feature>
<dbReference type="InterPro" id="IPR013083">
    <property type="entry name" value="Znf_RING/FYVE/PHD"/>
</dbReference>
<keyword evidence="1" id="KW-0479">Metal-binding</keyword>
<dbReference type="PANTHER" id="PTHR46280">
    <property type="entry name" value="PLECKSTRIN HOMOLOGY DOMAIN-CONTAINING FAMILY F MEMBER 2-RELATED"/>
    <property type="match status" value="1"/>
</dbReference>
<feature type="compositionally biased region" description="Polar residues" evidence="5">
    <location>
        <begin position="456"/>
        <end position="468"/>
    </location>
</feature>
<feature type="compositionally biased region" description="Basic and acidic residues" evidence="5">
    <location>
        <begin position="999"/>
        <end position="1009"/>
    </location>
</feature>
<feature type="region of interest" description="Disordered" evidence="5">
    <location>
        <begin position="77"/>
        <end position="109"/>
    </location>
</feature>
<evidence type="ECO:0000256" key="1">
    <source>
        <dbReference type="ARBA" id="ARBA00022723"/>
    </source>
</evidence>
<feature type="region of interest" description="Disordered" evidence="5">
    <location>
        <begin position="438"/>
        <end position="531"/>
    </location>
</feature>
<dbReference type="GeneID" id="33571379"/>
<dbReference type="InterPro" id="IPR000306">
    <property type="entry name" value="Znf_FYVE"/>
</dbReference>
<dbReference type="SMART" id="SM00064">
    <property type="entry name" value="FYVE"/>
    <property type="match status" value="1"/>
</dbReference>
<feature type="compositionally biased region" description="Basic residues" evidence="5">
    <location>
        <begin position="1253"/>
        <end position="1268"/>
    </location>
</feature>
<dbReference type="InterPro" id="IPR011011">
    <property type="entry name" value="Znf_FYVE_PHD"/>
</dbReference>
<dbReference type="InterPro" id="IPR011993">
    <property type="entry name" value="PH-like_dom_sf"/>
</dbReference>
<dbReference type="InParanoid" id="A0A1Y2H4H6"/>
<feature type="region of interest" description="Disordered" evidence="5">
    <location>
        <begin position="130"/>
        <end position="149"/>
    </location>
</feature>
<dbReference type="Gene3D" id="3.30.40.10">
    <property type="entry name" value="Zinc/RING finger domain, C3HC4 (zinc finger)"/>
    <property type="match status" value="1"/>
</dbReference>
<feature type="compositionally biased region" description="Low complexity" evidence="5">
    <location>
        <begin position="1175"/>
        <end position="1197"/>
    </location>
</feature>
<comment type="caution">
    <text evidence="7">The sequence shown here is derived from an EMBL/GenBank/DDBJ whole genome shotgun (WGS) entry which is preliminary data.</text>
</comment>
<dbReference type="InterPro" id="IPR051765">
    <property type="entry name" value="PH_domain-containing_F"/>
</dbReference>
<dbReference type="EMBL" id="MCFF01000001">
    <property type="protein sequence ID" value="ORZ28613.1"/>
    <property type="molecule type" value="Genomic_DNA"/>
</dbReference>
<evidence type="ECO:0000256" key="4">
    <source>
        <dbReference type="PROSITE-ProRule" id="PRU00091"/>
    </source>
</evidence>
<feature type="compositionally biased region" description="Low complexity" evidence="5">
    <location>
        <begin position="138"/>
        <end position="149"/>
    </location>
</feature>
<organism evidence="7 8">
    <name type="scientific">Lobosporangium transversale</name>
    <dbReference type="NCBI Taxonomy" id="64571"/>
    <lineage>
        <taxon>Eukaryota</taxon>
        <taxon>Fungi</taxon>
        <taxon>Fungi incertae sedis</taxon>
        <taxon>Mucoromycota</taxon>
        <taxon>Mortierellomycotina</taxon>
        <taxon>Mortierellomycetes</taxon>
        <taxon>Mortierellales</taxon>
        <taxon>Mortierellaceae</taxon>
        <taxon>Lobosporangium</taxon>
    </lineage>
</organism>
<evidence type="ECO:0000256" key="5">
    <source>
        <dbReference type="SAM" id="MobiDB-lite"/>
    </source>
</evidence>
<dbReference type="InterPro" id="IPR017455">
    <property type="entry name" value="Znf_FYVE-rel"/>
</dbReference>
<feature type="compositionally biased region" description="Basic and acidic residues" evidence="5">
    <location>
        <begin position="637"/>
        <end position="648"/>
    </location>
</feature>
<dbReference type="PROSITE" id="PS50178">
    <property type="entry name" value="ZF_FYVE"/>
    <property type="match status" value="1"/>
</dbReference>
<dbReference type="STRING" id="64571.A0A1Y2H4H6"/>
<feature type="compositionally biased region" description="Low complexity" evidence="5">
    <location>
        <begin position="82"/>
        <end position="108"/>
    </location>
</feature>
<feature type="compositionally biased region" description="Low complexity" evidence="5">
    <location>
        <begin position="1014"/>
        <end position="1038"/>
    </location>
</feature>
<dbReference type="RefSeq" id="XP_021886286.1">
    <property type="nucleotide sequence ID" value="XM_022029536.1"/>
</dbReference>
<keyword evidence="2 4" id="KW-0863">Zinc-finger</keyword>
<dbReference type="GO" id="GO:0035091">
    <property type="term" value="F:phosphatidylinositol binding"/>
    <property type="evidence" value="ECO:0007669"/>
    <property type="project" value="TreeGrafter"/>
</dbReference>
<sequence>MPELLRHKKSITMMKITTTPTAVTVGTPSSPSASLLTITPTPTTPPSKPLPIATAAAIMVSTTTTTGKAATVAAVLGRDDQSSSSSASTSPISLTASSPTTTISPASTQPLSPILVNGLETSFFDQATEALSPQRPRLSPSSSSSSLSLSLSFSSSPSSSFTNPDEQSAILTAVLHKKDSGTSMASTATAVETGAEAESTETDVYPPEVFEAGTSKGNDITGTAHINCNSRNLARKASARRVPQPDTAGQYSATIAAPTGRVLTRPLSTSKLSSDPTAAPHILPIQRNNLAGFNLATLGQLSPSASTAAAGGMMTMSRSETLAFLNANSNNSYFTVHPGSSSRVSSQYGDLHGPMQGGTGTSGTATQNLDGIVLPTTQPGSNSRTTMCGSDAISLLDLEDSHNDLVMIDSNGNSSGSGVVGPAIVGETIASASAFVTSSSAGSNGSANHRHLSGPQHHNGTLSTSSAARLSGIVGSGSGSGNGGGLHLSSSSSHLAGGPLPCPPSSSNNHNNNNGPRASLPSLTSQAKRDAMQRAAMIAAMQQNGGTKILAAQRVGRRQDRPSRNIRFGEFHRICEIEHEFDQGKPLIANGRILIHTARAFRIEENCEKREELLYLFSDVLVTGTKLPTLPSGKSTNKIDNDGHKQGLEQHISSTSSTAQNHSDVSNSTEIVNSDNSVSYNKKDISDAVQQELLMKTFIDKTERNAPGSTTSNNEMRSENPYAGHLKNQHISRLTQVQADAVEDDERPLLKISAPQLSLLLLFESTPIRDSFLALINETIVAHKHHLLFQSKYLADLKKFKRHSAFSFDTSFLKTWGIPGGLNLGSIKINNNFNNGSGNGAVGPNGTSFTASPVTSPGGSAFDPFHYQQFLNLNRPQSMAGSLFNFALNGGAFSPFTSGDHSKESSYATLRGTSAANALQYHHQQQQQILQQQLKNRPPSWMTGASTGRPGIDRTLSGSAFDALWFMKGNNGGYGGGDQNKPRRSAIEVVSAPFSSAHGDGEGKRKNAEDDSESSGSAASSLYSSSSSTNLSNLVATTATGSESNGGDNKNSQNQDNNNSGNSYNSKQTLSRASGYILPSSNNSTMMMTGTLRNGSDWVRDEDAAVCMVCSVTKFGVLVRKHHCRLCGRVICWKCCQMKGVALVGDVSAGNMIPSELRKPIRVCLDCIEQDALQDQHQQKQQPQPQQPQQPEQSQQQHSPVSTSFPFQGVFGRLMSSTSTSPQLVTSISNTSANSTVAMSQAHSQMPFYPRGGHGRTGRSYPHHHRASFYRIDVERVGEEDEEEQEEQEGKESEEDRGQSQGESKGNERANVGDQGITTGAIEGAEGSSAAFGLEAMESTDGLRPNRNSVIKSNHSTLRLKDLDPADINEDEVNNQILTLESEVQDLLIQNAPLMFGAATSSQNARGGRSSGAAASASKTRVIRGIPKELLQGAAETAVALEDSKVDVIVDEDGCVEEEEKTIEELLAEQDEQLKHFLTR</sequence>
<feature type="region of interest" description="Disordered" evidence="5">
    <location>
        <begin position="701"/>
        <end position="721"/>
    </location>
</feature>
<dbReference type="Gene3D" id="2.30.29.30">
    <property type="entry name" value="Pleckstrin-homology domain (PH domain)/Phosphotyrosine-binding domain (PTB)"/>
    <property type="match status" value="1"/>
</dbReference>
<evidence type="ECO:0000256" key="3">
    <source>
        <dbReference type="ARBA" id="ARBA00022833"/>
    </source>
</evidence>
<keyword evidence="3" id="KW-0862">Zinc</keyword>
<gene>
    <name evidence="7" type="ORF">BCR41DRAFT_417757</name>
</gene>
<dbReference type="GO" id="GO:0007032">
    <property type="term" value="P:endosome organization"/>
    <property type="evidence" value="ECO:0007669"/>
    <property type="project" value="TreeGrafter"/>
</dbReference>
<feature type="compositionally biased region" description="Acidic residues" evidence="5">
    <location>
        <begin position="1278"/>
        <end position="1287"/>
    </location>
</feature>
<keyword evidence="8" id="KW-1185">Reference proteome</keyword>
<reference evidence="7 8" key="1">
    <citation type="submission" date="2016-07" db="EMBL/GenBank/DDBJ databases">
        <title>Pervasive Adenine N6-methylation of Active Genes in Fungi.</title>
        <authorList>
            <consortium name="DOE Joint Genome Institute"/>
            <person name="Mondo S.J."/>
            <person name="Dannebaum R.O."/>
            <person name="Kuo R.C."/>
            <person name="Labutti K."/>
            <person name="Haridas S."/>
            <person name="Kuo A."/>
            <person name="Salamov A."/>
            <person name="Ahrendt S.R."/>
            <person name="Lipzen A."/>
            <person name="Sullivan W."/>
            <person name="Andreopoulos W.B."/>
            <person name="Clum A."/>
            <person name="Lindquist E."/>
            <person name="Daum C."/>
            <person name="Ramamoorthy G.K."/>
            <person name="Gryganskyi A."/>
            <person name="Culley D."/>
            <person name="Magnuson J.K."/>
            <person name="James T.Y."/>
            <person name="O'Malley M.A."/>
            <person name="Stajich J.E."/>
            <person name="Spatafora J.W."/>
            <person name="Visel A."/>
            <person name="Grigoriev I.V."/>
        </authorList>
    </citation>
    <scope>NUCLEOTIDE SEQUENCE [LARGE SCALE GENOMIC DNA]</scope>
    <source>
        <strain evidence="7 8">NRRL 3116</strain>
    </source>
</reference>
<feature type="compositionally biased region" description="Low complexity" evidence="5">
    <location>
        <begin position="1045"/>
        <end position="1066"/>
    </location>
</feature>
<name>A0A1Y2H4H6_9FUNG</name>
<feature type="region of interest" description="Disordered" evidence="5">
    <location>
        <begin position="992"/>
        <end position="1066"/>
    </location>
</feature>
<feature type="compositionally biased region" description="Low complexity" evidence="5">
    <location>
        <begin position="438"/>
        <end position="447"/>
    </location>
</feature>
<dbReference type="Proteomes" id="UP000193648">
    <property type="component" value="Unassembled WGS sequence"/>
</dbReference>
<dbReference type="GO" id="GO:0008270">
    <property type="term" value="F:zinc ion binding"/>
    <property type="evidence" value="ECO:0007669"/>
    <property type="project" value="UniProtKB-KW"/>
</dbReference>
<feature type="region of interest" description="Disordered" evidence="5">
    <location>
        <begin position="1245"/>
        <end position="1314"/>
    </location>
</feature>
<dbReference type="GO" id="GO:0005769">
    <property type="term" value="C:early endosome"/>
    <property type="evidence" value="ECO:0007669"/>
    <property type="project" value="TreeGrafter"/>
</dbReference>
<evidence type="ECO:0000259" key="6">
    <source>
        <dbReference type="PROSITE" id="PS50178"/>
    </source>
</evidence>
<protein>
    <recommendedName>
        <fullName evidence="6">FYVE-type domain-containing protein</fullName>
    </recommendedName>
</protein>